<organism evidence="2 3">
    <name type="scientific">Enterococcus mundtii</name>
    <dbReference type="NCBI Taxonomy" id="53346"/>
    <lineage>
        <taxon>Bacteria</taxon>
        <taxon>Bacillati</taxon>
        <taxon>Bacillota</taxon>
        <taxon>Bacilli</taxon>
        <taxon>Lactobacillales</taxon>
        <taxon>Enterococcaceae</taxon>
        <taxon>Enterococcus</taxon>
    </lineage>
</organism>
<gene>
    <name evidence="2" type="ORF">A5802_000040</name>
</gene>
<dbReference type="AlphaFoldDB" id="A0A1I4Q4V3"/>
<evidence type="ECO:0000256" key="1">
    <source>
        <dbReference type="SAM" id="Phobius"/>
    </source>
</evidence>
<dbReference type="RefSeq" id="WP_074801671.1">
    <property type="nucleotide sequence ID" value="NZ_CABHEA010000020.1"/>
</dbReference>
<evidence type="ECO:0000313" key="3">
    <source>
        <dbReference type="Proteomes" id="UP000195024"/>
    </source>
</evidence>
<feature type="transmembrane region" description="Helical" evidence="1">
    <location>
        <begin position="12"/>
        <end position="29"/>
    </location>
</feature>
<evidence type="ECO:0000313" key="2">
    <source>
        <dbReference type="EMBL" id="OTP26329.1"/>
    </source>
</evidence>
<feature type="transmembrane region" description="Helical" evidence="1">
    <location>
        <begin position="73"/>
        <end position="93"/>
    </location>
</feature>
<dbReference type="EMBL" id="NGMS01000001">
    <property type="protein sequence ID" value="OTP26329.1"/>
    <property type="molecule type" value="Genomic_DNA"/>
</dbReference>
<comment type="caution">
    <text evidence="2">The sequence shown here is derived from an EMBL/GenBank/DDBJ whole genome shotgun (WGS) entry which is preliminary data.</text>
</comment>
<name>A0A1I4Q4V3_ENTMU</name>
<proteinExistence type="predicted"/>
<sequence length="94" mass="10901">MRKIKNIQIIRLIKIIQFGLYFMSLFLFAKSRYKVALLPLSGGTILEVQLPRKYGWGFVKNKENVFLSSKKTWVEPMVALIVLVFLVGLACYFL</sequence>
<protein>
    <submittedName>
        <fullName evidence="2">Uncharacterized protein</fullName>
    </submittedName>
</protein>
<keyword evidence="1" id="KW-0812">Transmembrane</keyword>
<accession>A0A1I4Q4V3</accession>
<keyword evidence="1" id="KW-1133">Transmembrane helix</keyword>
<reference evidence="2 3" key="1">
    <citation type="submission" date="2017-05" db="EMBL/GenBank/DDBJ databases">
        <title>The Genome Sequence of Enterococcus mundtii 6B1_DIV0119.</title>
        <authorList>
            <consortium name="The Broad Institute Genomics Platform"/>
            <consortium name="The Broad Institute Genomic Center for Infectious Diseases"/>
            <person name="Earl A."/>
            <person name="Manson A."/>
            <person name="Schwartman J."/>
            <person name="Gilmore M."/>
            <person name="Abouelleil A."/>
            <person name="Cao P."/>
            <person name="Chapman S."/>
            <person name="Cusick C."/>
            <person name="Shea T."/>
            <person name="Young S."/>
            <person name="Neafsey D."/>
            <person name="Nusbaum C."/>
            <person name="Birren B."/>
        </authorList>
    </citation>
    <scope>NUCLEOTIDE SEQUENCE [LARGE SCALE GENOMIC DNA]</scope>
    <source>
        <strain evidence="2 3">6B1_DIV0119</strain>
    </source>
</reference>
<dbReference type="Proteomes" id="UP000195024">
    <property type="component" value="Unassembled WGS sequence"/>
</dbReference>
<keyword evidence="1" id="KW-0472">Membrane</keyword>